<proteinExistence type="predicted"/>
<evidence type="ECO:0000313" key="6">
    <source>
        <dbReference type="Proteomes" id="UP000294823"/>
    </source>
</evidence>
<feature type="non-terminal residue" evidence="5">
    <location>
        <position position="77"/>
    </location>
</feature>
<protein>
    <submittedName>
        <fullName evidence="5">Nitrite/sulfite reductase</fullName>
    </submittedName>
</protein>
<dbReference type="PANTHER" id="PTHR32439">
    <property type="entry name" value="FERREDOXIN--NITRITE REDUCTASE, CHLOROPLASTIC"/>
    <property type="match status" value="1"/>
</dbReference>
<keyword evidence="2" id="KW-0349">Heme</keyword>
<comment type="caution">
    <text evidence="5">The sequence shown here is derived from an EMBL/GenBank/DDBJ whole genome shotgun (WGS) entry which is preliminary data.</text>
</comment>
<gene>
    <name evidence="5" type="ORF">E0702_18345</name>
</gene>
<keyword evidence="3" id="KW-0560">Oxidoreductase</keyword>
<keyword evidence="1" id="KW-0411">Iron-sulfur</keyword>
<name>A0ABY2D1I8_9GAMM</name>
<keyword evidence="6" id="KW-1185">Reference proteome</keyword>
<dbReference type="Pfam" id="PF03460">
    <property type="entry name" value="NIR_SIR_ferr"/>
    <property type="match status" value="1"/>
</dbReference>
<feature type="domain" description="Nitrite/Sulfite reductase ferredoxin-like" evidence="4">
    <location>
        <begin position="10"/>
        <end position="59"/>
    </location>
</feature>
<reference evidence="5 6" key="1">
    <citation type="submission" date="2019-03" db="EMBL/GenBank/DDBJ databases">
        <title>Halomonas marinisediminis sp. nov., a moderately halophilic bacterium isolated from the Bohai Gulf.</title>
        <authorList>
            <person name="Ji X."/>
        </authorList>
    </citation>
    <scope>NUCLEOTIDE SEQUENCE [LARGE SCALE GENOMIC DNA]</scope>
    <source>
        <strain evidence="5 6">204</strain>
    </source>
</reference>
<dbReference type="InterPro" id="IPR051329">
    <property type="entry name" value="NIR_SIR_4Fe-4S"/>
</dbReference>
<organism evidence="5 6">
    <name type="scientific">Halomonas marinisediminis</name>
    <dbReference type="NCBI Taxonomy" id="2546095"/>
    <lineage>
        <taxon>Bacteria</taxon>
        <taxon>Pseudomonadati</taxon>
        <taxon>Pseudomonadota</taxon>
        <taxon>Gammaproteobacteria</taxon>
        <taxon>Oceanospirillales</taxon>
        <taxon>Halomonadaceae</taxon>
        <taxon>Halomonas</taxon>
    </lineage>
</organism>
<dbReference type="Gene3D" id="3.90.480.20">
    <property type="match status" value="1"/>
</dbReference>
<keyword evidence="1" id="KW-0004">4Fe-4S</keyword>
<keyword evidence="2" id="KW-0408">Iron</keyword>
<evidence type="ECO:0000259" key="4">
    <source>
        <dbReference type="Pfam" id="PF03460"/>
    </source>
</evidence>
<dbReference type="PANTHER" id="PTHR32439:SF9">
    <property type="entry name" value="BLR3264 PROTEIN"/>
    <property type="match status" value="1"/>
</dbReference>
<dbReference type="EMBL" id="SLTR01000725">
    <property type="protein sequence ID" value="TDA74181.1"/>
    <property type="molecule type" value="Genomic_DNA"/>
</dbReference>
<dbReference type="InterPro" id="IPR036136">
    <property type="entry name" value="Nit/Sulf_reduc_fer-like_dom_sf"/>
</dbReference>
<evidence type="ECO:0000256" key="3">
    <source>
        <dbReference type="ARBA" id="ARBA00023002"/>
    </source>
</evidence>
<dbReference type="Proteomes" id="UP000294823">
    <property type="component" value="Unassembled WGS sequence"/>
</dbReference>
<evidence type="ECO:0000256" key="2">
    <source>
        <dbReference type="ARBA" id="ARBA00022617"/>
    </source>
</evidence>
<accession>A0ABY2D1I8</accession>
<evidence type="ECO:0000313" key="5">
    <source>
        <dbReference type="EMBL" id="TDA74181.1"/>
    </source>
</evidence>
<dbReference type="SUPFAM" id="SSF55124">
    <property type="entry name" value="Nitrite/Sulfite reductase N-terminal domain-like"/>
    <property type="match status" value="1"/>
</dbReference>
<feature type="non-terminal residue" evidence="5">
    <location>
        <position position="1"/>
    </location>
</feature>
<evidence type="ECO:0000256" key="1">
    <source>
        <dbReference type="ARBA" id="ARBA00022485"/>
    </source>
</evidence>
<keyword evidence="2" id="KW-0479">Metal-binding</keyword>
<sequence length="77" mass="8162">ISLKAHGATPGDATAEQMRVMADMAETYGHDELRISHEQNVILPHVHRGDLPAIHARLKGAGLATANLGLISDIIAC</sequence>
<dbReference type="InterPro" id="IPR005117">
    <property type="entry name" value="NiRdtase/SiRdtase_haem-b_fer"/>
</dbReference>